<organism evidence="2 3">
    <name type="scientific">Barnesiella viscericola DSM 18177</name>
    <dbReference type="NCBI Taxonomy" id="880074"/>
    <lineage>
        <taxon>Bacteria</taxon>
        <taxon>Pseudomonadati</taxon>
        <taxon>Bacteroidota</taxon>
        <taxon>Bacteroidia</taxon>
        <taxon>Bacteroidales</taxon>
        <taxon>Barnesiellaceae</taxon>
        <taxon>Barnesiella</taxon>
    </lineage>
</organism>
<dbReference type="Pfam" id="PF08378">
    <property type="entry name" value="NERD"/>
    <property type="match status" value="1"/>
</dbReference>
<evidence type="ECO:0000313" key="3">
    <source>
        <dbReference type="Proteomes" id="UP000018901"/>
    </source>
</evidence>
<dbReference type="eggNOG" id="COG0551">
    <property type="taxonomic scope" value="Bacteria"/>
</dbReference>
<name>W0EUY1_9BACT</name>
<sequence>MEYIVVILILGCIVISYSYHQQNMKLLCSVSSPDRGTRAERRLVVRMLRQGVHPKAIFHDLYLRKRNGEFSQIDVVVATPQGLIAIEVKDYSGWLFGNEKQRYWTQLLNYGKEKYRFYNPIMQNAGHIRALREQSEQLAHLPIFNVILFAGHCTLKNVTYWADNTFVGYTSNISYVLRKVSEFRPAQYTDKREVAHLLRQAVENGSNPGIIASHIASVERKSIGKPQPTIRWRSRLFRINWRRLMKS</sequence>
<dbReference type="EMBL" id="CP007034">
    <property type="protein sequence ID" value="AHF13348.1"/>
    <property type="molecule type" value="Genomic_DNA"/>
</dbReference>
<dbReference type="InterPro" id="IPR011528">
    <property type="entry name" value="NERD"/>
</dbReference>
<dbReference type="OrthoDB" id="9813328at2"/>
<evidence type="ECO:0000313" key="2">
    <source>
        <dbReference type="EMBL" id="AHF13348.1"/>
    </source>
</evidence>
<accession>W0EUY1</accession>
<proteinExistence type="predicted"/>
<feature type="domain" description="NERD" evidence="1">
    <location>
        <begin position="35"/>
        <end position="154"/>
    </location>
</feature>
<dbReference type="Proteomes" id="UP000018901">
    <property type="component" value="Chromosome"/>
</dbReference>
<dbReference type="STRING" id="880074.BARVI_12140"/>
<gene>
    <name evidence="2" type="ORF">BARVI_12140</name>
</gene>
<dbReference type="AlphaFoldDB" id="W0EUY1"/>
<reference evidence="2 3" key="1">
    <citation type="submission" date="2013-12" db="EMBL/GenBank/DDBJ databases">
        <authorList>
            <consortium name="DOE Joint Genome Institute"/>
            <person name="Eisen J."/>
            <person name="Huntemann M."/>
            <person name="Han J."/>
            <person name="Chen A."/>
            <person name="Kyrpides N."/>
            <person name="Mavromatis K."/>
            <person name="Markowitz V."/>
            <person name="Palaniappan K."/>
            <person name="Ivanova N."/>
            <person name="Schaumberg A."/>
            <person name="Pati A."/>
            <person name="Liolios K."/>
            <person name="Nordberg H.P."/>
            <person name="Cantor M.N."/>
            <person name="Hua S.X."/>
            <person name="Woyke T."/>
        </authorList>
    </citation>
    <scope>NUCLEOTIDE SEQUENCE [LARGE SCALE GENOMIC DNA]</scope>
    <source>
        <strain evidence="3">DSM 18177</strain>
    </source>
</reference>
<dbReference type="RefSeq" id="WP_025279439.1">
    <property type="nucleotide sequence ID" value="NZ_CP007034.1"/>
</dbReference>
<dbReference type="KEGG" id="bvs:BARVI_12140"/>
<dbReference type="PROSITE" id="PS50965">
    <property type="entry name" value="NERD"/>
    <property type="match status" value="1"/>
</dbReference>
<dbReference type="HOGENOM" id="CLU_068011_0_0_10"/>
<keyword evidence="3" id="KW-1185">Reference proteome</keyword>
<protein>
    <submittedName>
        <fullName evidence="2">NERD nuclease</fullName>
    </submittedName>
</protein>
<evidence type="ECO:0000259" key="1">
    <source>
        <dbReference type="PROSITE" id="PS50965"/>
    </source>
</evidence>
<dbReference type="GeneID" id="90530125"/>